<evidence type="ECO:0000256" key="5">
    <source>
        <dbReference type="ARBA" id="ARBA00022598"/>
    </source>
</evidence>
<evidence type="ECO:0000256" key="9">
    <source>
        <dbReference type="ARBA" id="ARBA00022960"/>
    </source>
</evidence>
<dbReference type="GO" id="GO:0005524">
    <property type="term" value="F:ATP binding"/>
    <property type="evidence" value="ECO:0007669"/>
    <property type="project" value="UniProtKB-UniRule"/>
</dbReference>
<evidence type="ECO:0000259" key="15">
    <source>
        <dbReference type="Pfam" id="PF01225"/>
    </source>
</evidence>
<comment type="subcellular location">
    <subcellularLocation>
        <location evidence="1 14">Cytoplasm</location>
    </subcellularLocation>
</comment>
<evidence type="ECO:0000256" key="14">
    <source>
        <dbReference type="HAMAP-Rule" id="MF_00046"/>
    </source>
</evidence>
<dbReference type="InterPro" id="IPR036565">
    <property type="entry name" value="Mur-like_cat_sf"/>
</dbReference>
<evidence type="ECO:0000256" key="4">
    <source>
        <dbReference type="ARBA" id="ARBA00022490"/>
    </source>
</evidence>
<dbReference type="RefSeq" id="WP_116480509.1">
    <property type="nucleotide sequence ID" value="NZ_QEKV01000011.1"/>
</dbReference>
<dbReference type="InterPro" id="IPR050061">
    <property type="entry name" value="MurCDEF_pg_biosynth"/>
</dbReference>
<evidence type="ECO:0000259" key="17">
    <source>
        <dbReference type="Pfam" id="PF08245"/>
    </source>
</evidence>
<dbReference type="InterPro" id="IPR005758">
    <property type="entry name" value="UDP-N-AcMur_Ala_ligase_MurC"/>
</dbReference>
<dbReference type="Gene3D" id="3.90.190.20">
    <property type="entry name" value="Mur ligase, C-terminal domain"/>
    <property type="match status" value="1"/>
</dbReference>
<dbReference type="NCBIfam" id="TIGR01082">
    <property type="entry name" value="murC"/>
    <property type="match status" value="1"/>
</dbReference>
<evidence type="ECO:0000313" key="19">
    <source>
        <dbReference type="Proteomes" id="UP000245793"/>
    </source>
</evidence>
<dbReference type="InterPro" id="IPR013221">
    <property type="entry name" value="Mur_ligase_cen"/>
</dbReference>
<dbReference type="SUPFAM" id="SSF53623">
    <property type="entry name" value="MurD-like peptide ligases, catalytic domain"/>
    <property type="match status" value="1"/>
</dbReference>
<dbReference type="EMBL" id="QEKV01000011">
    <property type="protein sequence ID" value="PVY89079.1"/>
    <property type="molecule type" value="Genomic_DNA"/>
</dbReference>
<dbReference type="UniPathway" id="UPA00219"/>
<comment type="caution">
    <text evidence="18">The sequence shown here is derived from an EMBL/GenBank/DDBJ whole genome shotgun (WGS) entry which is preliminary data.</text>
</comment>
<evidence type="ECO:0000256" key="13">
    <source>
        <dbReference type="ARBA" id="ARBA00047833"/>
    </source>
</evidence>
<dbReference type="InterPro" id="IPR036615">
    <property type="entry name" value="Mur_ligase_C_dom_sf"/>
</dbReference>
<evidence type="ECO:0000256" key="3">
    <source>
        <dbReference type="ARBA" id="ARBA00012211"/>
    </source>
</evidence>
<gene>
    <name evidence="14" type="primary">murC</name>
    <name evidence="18" type="ORF">C7381_1117</name>
</gene>
<keyword evidence="4 14" id="KW-0963">Cytoplasm</keyword>
<dbReference type="GO" id="GO:0009252">
    <property type="term" value="P:peptidoglycan biosynthetic process"/>
    <property type="evidence" value="ECO:0007669"/>
    <property type="project" value="UniProtKB-UniRule"/>
</dbReference>
<feature type="domain" description="Mur ligase N-terminal catalytic" evidence="15">
    <location>
        <begin position="10"/>
        <end position="108"/>
    </location>
</feature>
<feature type="binding site" evidence="14">
    <location>
        <begin position="116"/>
        <end position="122"/>
    </location>
    <ligand>
        <name>ATP</name>
        <dbReference type="ChEBI" id="CHEBI:30616"/>
    </ligand>
</feature>
<proteinExistence type="inferred from homology"/>
<accession>A0A2U1DNF2</accession>
<dbReference type="AlphaFoldDB" id="A0A2U1DNF2"/>
<keyword evidence="19" id="KW-1185">Reference proteome</keyword>
<evidence type="ECO:0000256" key="10">
    <source>
        <dbReference type="ARBA" id="ARBA00022984"/>
    </source>
</evidence>
<dbReference type="Pfam" id="PF08245">
    <property type="entry name" value="Mur_ligase_M"/>
    <property type="match status" value="1"/>
</dbReference>
<dbReference type="Pfam" id="PF02875">
    <property type="entry name" value="Mur_ligase_C"/>
    <property type="match status" value="1"/>
</dbReference>
<comment type="pathway">
    <text evidence="2 14">Cell wall biogenesis; peptidoglycan biosynthesis.</text>
</comment>
<dbReference type="EC" id="6.3.2.8" evidence="3 14"/>
<keyword evidence="9 14" id="KW-0133">Cell shape</keyword>
<evidence type="ECO:0000256" key="1">
    <source>
        <dbReference type="ARBA" id="ARBA00004496"/>
    </source>
</evidence>
<dbReference type="Pfam" id="PF01225">
    <property type="entry name" value="Mur_ligase"/>
    <property type="match status" value="1"/>
</dbReference>
<keyword evidence="7 14" id="KW-0547">Nucleotide-binding</keyword>
<evidence type="ECO:0000256" key="11">
    <source>
        <dbReference type="ARBA" id="ARBA00023306"/>
    </source>
</evidence>
<keyword evidence="8 14" id="KW-0067">ATP-binding</keyword>
<reference evidence="18 19" key="1">
    <citation type="submission" date="2018-04" db="EMBL/GenBank/DDBJ databases">
        <title>Genomic Encyclopedia of Type Strains, Phase IV (KMG-IV): sequencing the most valuable type-strain genomes for metagenomic binning, comparative biology and taxonomic classification.</title>
        <authorList>
            <person name="Goeker M."/>
        </authorList>
    </citation>
    <scope>NUCLEOTIDE SEQUENCE [LARGE SCALE GENOMIC DNA]</scope>
    <source>
        <strain evidence="18 19">DSM 20705</strain>
    </source>
</reference>
<keyword evidence="6 14" id="KW-0132">Cell division</keyword>
<feature type="domain" description="Mur ligase central" evidence="17">
    <location>
        <begin position="114"/>
        <end position="292"/>
    </location>
</feature>
<dbReference type="Gene3D" id="3.40.50.720">
    <property type="entry name" value="NAD(P)-binding Rossmann-like Domain"/>
    <property type="match status" value="1"/>
</dbReference>
<name>A0A2U1DNF2_9FIRM</name>
<comment type="similarity">
    <text evidence="14">Belongs to the MurCDEF family.</text>
</comment>
<dbReference type="GO" id="GO:0051301">
    <property type="term" value="P:cell division"/>
    <property type="evidence" value="ECO:0007669"/>
    <property type="project" value="UniProtKB-KW"/>
</dbReference>
<organism evidence="18 19">
    <name type="scientific">Ezakiella coagulans</name>
    <dbReference type="NCBI Taxonomy" id="46507"/>
    <lineage>
        <taxon>Bacteria</taxon>
        <taxon>Bacillati</taxon>
        <taxon>Bacillota</taxon>
        <taxon>Tissierellia</taxon>
        <taxon>Ezakiella</taxon>
    </lineage>
</organism>
<keyword evidence="12 14" id="KW-0961">Cell wall biogenesis/degradation</keyword>
<evidence type="ECO:0000256" key="7">
    <source>
        <dbReference type="ARBA" id="ARBA00022741"/>
    </source>
</evidence>
<dbReference type="InterPro" id="IPR000713">
    <property type="entry name" value="Mur_ligase_N"/>
</dbReference>
<dbReference type="HAMAP" id="MF_00046">
    <property type="entry name" value="MurC"/>
    <property type="match status" value="1"/>
</dbReference>
<keyword evidence="5 14" id="KW-0436">Ligase</keyword>
<keyword evidence="11 14" id="KW-0131">Cell cycle</keyword>
<evidence type="ECO:0000313" key="18">
    <source>
        <dbReference type="EMBL" id="PVY89079.1"/>
    </source>
</evidence>
<dbReference type="PANTHER" id="PTHR43445:SF3">
    <property type="entry name" value="UDP-N-ACETYLMURAMATE--L-ALANINE LIGASE"/>
    <property type="match status" value="1"/>
</dbReference>
<evidence type="ECO:0000256" key="6">
    <source>
        <dbReference type="ARBA" id="ARBA00022618"/>
    </source>
</evidence>
<dbReference type="InterPro" id="IPR004101">
    <property type="entry name" value="Mur_ligase_C"/>
</dbReference>
<evidence type="ECO:0000259" key="16">
    <source>
        <dbReference type="Pfam" id="PF02875"/>
    </source>
</evidence>
<comment type="function">
    <text evidence="14">Cell wall formation.</text>
</comment>
<dbReference type="GO" id="GO:0008763">
    <property type="term" value="F:UDP-N-acetylmuramate-L-alanine ligase activity"/>
    <property type="evidence" value="ECO:0007669"/>
    <property type="project" value="UniProtKB-UniRule"/>
</dbReference>
<dbReference type="SUPFAM" id="SSF53244">
    <property type="entry name" value="MurD-like peptide ligases, peptide-binding domain"/>
    <property type="match status" value="1"/>
</dbReference>
<dbReference type="PANTHER" id="PTHR43445">
    <property type="entry name" value="UDP-N-ACETYLMURAMATE--L-ALANINE LIGASE-RELATED"/>
    <property type="match status" value="1"/>
</dbReference>
<keyword evidence="10 14" id="KW-0573">Peptidoglycan synthesis</keyword>
<evidence type="ECO:0000256" key="12">
    <source>
        <dbReference type="ARBA" id="ARBA00023316"/>
    </source>
</evidence>
<dbReference type="GO" id="GO:0071555">
    <property type="term" value="P:cell wall organization"/>
    <property type="evidence" value="ECO:0007669"/>
    <property type="project" value="UniProtKB-KW"/>
</dbReference>
<dbReference type="SUPFAM" id="SSF51984">
    <property type="entry name" value="MurCD N-terminal domain"/>
    <property type="match status" value="1"/>
</dbReference>
<dbReference type="Proteomes" id="UP000245793">
    <property type="component" value="Unassembled WGS sequence"/>
</dbReference>
<sequence>MSINFKNIKEIHFIGIGGIGMSAIAEVLLSRGYKVTGSDRKITPMCEKLISKGSEVFAPQKRENIKKPDLVVYTDAISEDNEELQRAREIGVPVLDRATVLGELMKLYKKSIAITGTHGKTTTTSMLATIFHHTTLKPTILVGGNLDEIGGNVLVGEHDIMLSESCEYKGNILKYFPTTAVVLNIDEDHLDYYKSIYEIEQTFIKFMGNLKSDSTLIINADEPNLIQIKNSAPGKVITFGVYQDADFRGGDVTYDESGFAHYKVQYNGESYPVNLPVMGLHNVLNSLAAIATSVNAGLDIKEVVSAIEHYRPVHQRLEMLGQREGVTVMDDYAHHPTEIMASLNALKNAHYKRIFCVFQPHTYTRTKILLNGFADSFKLADEVVVIDIYAAREVDRKEVHSKDLVKAMQERGIHCKYFPGFDDALVFLNENLKSGDLFITMGAGDVNTLAHMYLEQ</sequence>
<dbReference type="GO" id="GO:0005737">
    <property type="term" value="C:cytoplasm"/>
    <property type="evidence" value="ECO:0007669"/>
    <property type="project" value="UniProtKB-SubCell"/>
</dbReference>
<feature type="domain" description="Mur ligase C-terminal" evidence="16">
    <location>
        <begin position="316"/>
        <end position="444"/>
    </location>
</feature>
<dbReference type="GO" id="GO:0008360">
    <property type="term" value="P:regulation of cell shape"/>
    <property type="evidence" value="ECO:0007669"/>
    <property type="project" value="UniProtKB-KW"/>
</dbReference>
<comment type="catalytic activity">
    <reaction evidence="13 14">
        <text>UDP-N-acetyl-alpha-D-muramate + L-alanine + ATP = UDP-N-acetyl-alpha-D-muramoyl-L-alanine + ADP + phosphate + H(+)</text>
        <dbReference type="Rhea" id="RHEA:23372"/>
        <dbReference type="ChEBI" id="CHEBI:15378"/>
        <dbReference type="ChEBI" id="CHEBI:30616"/>
        <dbReference type="ChEBI" id="CHEBI:43474"/>
        <dbReference type="ChEBI" id="CHEBI:57972"/>
        <dbReference type="ChEBI" id="CHEBI:70757"/>
        <dbReference type="ChEBI" id="CHEBI:83898"/>
        <dbReference type="ChEBI" id="CHEBI:456216"/>
        <dbReference type="EC" id="6.3.2.8"/>
    </reaction>
</comment>
<evidence type="ECO:0000256" key="2">
    <source>
        <dbReference type="ARBA" id="ARBA00004752"/>
    </source>
</evidence>
<evidence type="ECO:0000256" key="8">
    <source>
        <dbReference type="ARBA" id="ARBA00022840"/>
    </source>
</evidence>
<protein>
    <recommendedName>
        <fullName evidence="3 14">UDP-N-acetylmuramate--L-alanine ligase</fullName>
        <ecNumber evidence="3 14">6.3.2.8</ecNumber>
    </recommendedName>
    <alternativeName>
        <fullName evidence="14">UDP-N-acetylmuramoyl-L-alanine synthetase</fullName>
    </alternativeName>
</protein>
<dbReference type="Gene3D" id="3.40.1190.10">
    <property type="entry name" value="Mur-like, catalytic domain"/>
    <property type="match status" value="1"/>
</dbReference>